<feature type="domain" description="ERAP1-like C-terminal" evidence="1">
    <location>
        <begin position="4"/>
        <end position="63"/>
    </location>
</feature>
<keyword evidence="3" id="KW-1185">Reference proteome</keyword>
<dbReference type="InterPro" id="IPR024571">
    <property type="entry name" value="ERAP1-like_C_dom"/>
</dbReference>
<dbReference type="Proteomes" id="UP001190700">
    <property type="component" value="Unassembled WGS sequence"/>
</dbReference>
<sequence length="82" mass="9589">MEIRWEWFHERYSDGMLLARVVQYSTDSLCSEDDAAAVEAFFQKNPEKKIERTIAQSCEKIRANARWYARDADAVASWVKAK</sequence>
<comment type="caution">
    <text evidence="2">The sequence shown here is derived from an EMBL/GenBank/DDBJ whole genome shotgun (WGS) entry which is preliminary data.</text>
</comment>
<dbReference type="Gene3D" id="1.25.50.20">
    <property type="match status" value="1"/>
</dbReference>
<evidence type="ECO:0000313" key="2">
    <source>
        <dbReference type="EMBL" id="KAK3263826.1"/>
    </source>
</evidence>
<name>A0AAE0FRG7_9CHLO</name>
<reference evidence="2 3" key="1">
    <citation type="journal article" date="2015" name="Genome Biol. Evol.">
        <title>Comparative Genomics of a Bacterivorous Green Alga Reveals Evolutionary Causalities and Consequences of Phago-Mixotrophic Mode of Nutrition.</title>
        <authorList>
            <person name="Burns J.A."/>
            <person name="Paasch A."/>
            <person name="Narechania A."/>
            <person name="Kim E."/>
        </authorList>
    </citation>
    <scope>NUCLEOTIDE SEQUENCE [LARGE SCALE GENOMIC DNA]</scope>
    <source>
        <strain evidence="2 3">PLY_AMNH</strain>
    </source>
</reference>
<protein>
    <recommendedName>
        <fullName evidence="1">ERAP1-like C-terminal domain-containing protein</fullName>
    </recommendedName>
</protein>
<proteinExistence type="predicted"/>
<dbReference type="EMBL" id="LGRX02015015">
    <property type="protein sequence ID" value="KAK3263826.1"/>
    <property type="molecule type" value="Genomic_DNA"/>
</dbReference>
<gene>
    <name evidence="2" type="ORF">CYMTET_27393</name>
</gene>
<organism evidence="2 3">
    <name type="scientific">Cymbomonas tetramitiformis</name>
    <dbReference type="NCBI Taxonomy" id="36881"/>
    <lineage>
        <taxon>Eukaryota</taxon>
        <taxon>Viridiplantae</taxon>
        <taxon>Chlorophyta</taxon>
        <taxon>Pyramimonadophyceae</taxon>
        <taxon>Pyramimonadales</taxon>
        <taxon>Pyramimonadaceae</taxon>
        <taxon>Cymbomonas</taxon>
    </lineage>
</organism>
<evidence type="ECO:0000259" key="1">
    <source>
        <dbReference type="Pfam" id="PF11838"/>
    </source>
</evidence>
<evidence type="ECO:0000313" key="3">
    <source>
        <dbReference type="Proteomes" id="UP001190700"/>
    </source>
</evidence>
<dbReference type="AlphaFoldDB" id="A0AAE0FRG7"/>
<dbReference type="Pfam" id="PF11838">
    <property type="entry name" value="ERAP1_C"/>
    <property type="match status" value="1"/>
</dbReference>
<accession>A0AAE0FRG7</accession>